<proteinExistence type="inferred from homology"/>
<evidence type="ECO:0000256" key="4">
    <source>
        <dbReference type="ARBA" id="ARBA00022692"/>
    </source>
</evidence>
<evidence type="ECO:0000256" key="3">
    <source>
        <dbReference type="ARBA" id="ARBA00022475"/>
    </source>
</evidence>
<comment type="similarity">
    <text evidence="2">Belongs to the UPF0126 family.</text>
</comment>
<keyword evidence="5 7" id="KW-1133">Transmembrane helix</keyword>
<dbReference type="RefSeq" id="WP_326437307.1">
    <property type="nucleotide sequence ID" value="NZ_JAYMFH010000017.1"/>
</dbReference>
<feature type="transmembrane region" description="Helical" evidence="7">
    <location>
        <begin position="40"/>
        <end position="61"/>
    </location>
</feature>
<evidence type="ECO:0000259" key="8">
    <source>
        <dbReference type="Pfam" id="PF03458"/>
    </source>
</evidence>
<dbReference type="InterPro" id="IPR005115">
    <property type="entry name" value="Gly_transporter"/>
</dbReference>
<organism evidence="9 10">
    <name type="scientific">Adlercreutzia shanghongiae</name>
    <dbReference type="NCBI Taxonomy" id="3111773"/>
    <lineage>
        <taxon>Bacteria</taxon>
        <taxon>Bacillati</taxon>
        <taxon>Actinomycetota</taxon>
        <taxon>Coriobacteriia</taxon>
        <taxon>Eggerthellales</taxon>
        <taxon>Eggerthellaceae</taxon>
        <taxon>Adlercreutzia</taxon>
    </lineage>
</organism>
<feature type="transmembrane region" description="Helical" evidence="7">
    <location>
        <begin position="182"/>
        <end position="199"/>
    </location>
</feature>
<feature type="transmembrane region" description="Helical" evidence="7">
    <location>
        <begin position="67"/>
        <end position="89"/>
    </location>
</feature>
<evidence type="ECO:0000313" key="9">
    <source>
        <dbReference type="EMBL" id="MEC4295783.1"/>
    </source>
</evidence>
<dbReference type="Pfam" id="PF03458">
    <property type="entry name" value="Gly_transporter"/>
    <property type="match status" value="2"/>
</dbReference>
<feature type="transmembrane region" description="Helical" evidence="7">
    <location>
        <begin position="158"/>
        <end position="176"/>
    </location>
</feature>
<feature type="domain" description="Glycine transporter" evidence="8">
    <location>
        <begin position="102"/>
        <end position="175"/>
    </location>
</feature>
<evidence type="ECO:0000256" key="2">
    <source>
        <dbReference type="ARBA" id="ARBA00008193"/>
    </source>
</evidence>
<gene>
    <name evidence="9" type="ORF">VJ920_10725</name>
</gene>
<evidence type="ECO:0000256" key="7">
    <source>
        <dbReference type="SAM" id="Phobius"/>
    </source>
</evidence>
<comment type="subcellular location">
    <subcellularLocation>
        <location evidence="1">Cell membrane</location>
        <topology evidence="1">Multi-pass membrane protein</topology>
    </subcellularLocation>
</comment>
<evidence type="ECO:0000256" key="6">
    <source>
        <dbReference type="ARBA" id="ARBA00023136"/>
    </source>
</evidence>
<feature type="transmembrane region" description="Helical" evidence="7">
    <location>
        <begin position="12"/>
        <end position="33"/>
    </location>
</feature>
<keyword evidence="3" id="KW-1003">Cell membrane</keyword>
<dbReference type="EMBL" id="JAYMFH010000017">
    <property type="protein sequence ID" value="MEC4295783.1"/>
    <property type="molecule type" value="Genomic_DNA"/>
</dbReference>
<feature type="domain" description="Glycine transporter" evidence="8">
    <location>
        <begin position="17"/>
        <end position="89"/>
    </location>
</feature>
<keyword evidence="4 7" id="KW-0812">Transmembrane</keyword>
<protein>
    <submittedName>
        <fullName evidence="9">TRIC cation channel family protein</fullName>
    </submittedName>
</protein>
<comment type="caution">
    <text evidence="9">The sequence shown here is derived from an EMBL/GenBank/DDBJ whole genome shotgun (WGS) entry which is preliminary data.</text>
</comment>
<dbReference type="PANTHER" id="PTHR30506:SF3">
    <property type="entry name" value="UPF0126 INNER MEMBRANE PROTEIN YADS-RELATED"/>
    <property type="match status" value="1"/>
</dbReference>
<feature type="transmembrane region" description="Helical" evidence="7">
    <location>
        <begin position="101"/>
        <end position="120"/>
    </location>
</feature>
<keyword evidence="6 7" id="KW-0472">Membrane</keyword>
<reference evidence="9 10" key="1">
    <citation type="submission" date="2024-01" db="EMBL/GenBank/DDBJ databases">
        <title>novel species in genus Adlercreutzia.</title>
        <authorList>
            <person name="Liu X."/>
        </authorList>
    </citation>
    <scope>NUCLEOTIDE SEQUENCE [LARGE SCALE GENOMIC DNA]</scope>
    <source>
        <strain evidence="9 10">R22</strain>
    </source>
</reference>
<dbReference type="PANTHER" id="PTHR30506">
    <property type="entry name" value="INNER MEMBRANE PROTEIN"/>
    <property type="match status" value="1"/>
</dbReference>
<evidence type="ECO:0000256" key="5">
    <source>
        <dbReference type="ARBA" id="ARBA00022989"/>
    </source>
</evidence>
<evidence type="ECO:0000256" key="1">
    <source>
        <dbReference type="ARBA" id="ARBA00004651"/>
    </source>
</evidence>
<dbReference type="Proteomes" id="UP001343724">
    <property type="component" value="Unassembled WGS sequence"/>
</dbReference>
<sequence>MEHLFADGTALTVPFGADFFSVAVGVITGAMFACDRKLDIVGTIVLGLMTAYGGGIIRDLLLQDDGVYFMEFPGVILVCICLAVFVFYFRGLFRHSGQLLFFADALSVALFALAGANKAFQCGEEFVMVVILGALTSVGGGALRDISVGETPGVFQRSNFYAVAGAAGALVFAAMAFASAPLVLAALACVFTVVFLRYLSVYYDWKTANEADLTPKVAHGAHAAKDFLSEIFRRATLHRKKVPATRASWFRRRRG</sequence>
<name>A0ABU6J1H1_9ACTN</name>
<evidence type="ECO:0000313" key="10">
    <source>
        <dbReference type="Proteomes" id="UP001343724"/>
    </source>
</evidence>
<accession>A0ABU6J1H1</accession>
<feature type="transmembrane region" description="Helical" evidence="7">
    <location>
        <begin position="126"/>
        <end position="146"/>
    </location>
</feature>
<keyword evidence="10" id="KW-1185">Reference proteome</keyword>